<feature type="compositionally biased region" description="Polar residues" evidence="1">
    <location>
        <begin position="1"/>
        <end position="13"/>
    </location>
</feature>
<dbReference type="AlphaFoldDB" id="A0A8X6UKW6"/>
<feature type="region of interest" description="Disordered" evidence="1">
    <location>
        <begin position="1"/>
        <end position="28"/>
    </location>
</feature>
<reference evidence="2" key="1">
    <citation type="submission" date="2020-08" db="EMBL/GenBank/DDBJ databases">
        <title>Multicomponent nature underlies the extraordinary mechanical properties of spider dragline silk.</title>
        <authorList>
            <person name="Kono N."/>
            <person name="Nakamura H."/>
            <person name="Mori M."/>
            <person name="Yoshida Y."/>
            <person name="Ohtoshi R."/>
            <person name="Malay A.D."/>
            <person name="Moran D.A.P."/>
            <person name="Tomita M."/>
            <person name="Numata K."/>
            <person name="Arakawa K."/>
        </authorList>
    </citation>
    <scope>NUCLEOTIDE SEQUENCE</scope>
</reference>
<comment type="caution">
    <text evidence="2">The sequence shown here is derived from an EMBL/GenBank/DDBJ whole genome shotgun (WGS) entry which is preliminary data.</text>
</comment>
<keyword evidence="3" id="KW-1185">Reference proteome</keyword>
<evidence type="ECO:0000313" key="2">
    <source>
        <dbReference type="EMBL" id="GFU45723.1"/>
    </source>
</evidence>
<protein>
    <submittedName>
        <fullName evidence="2">DUF1758 domain-containing protein</fullName>
    </submittedName>
</protein>
<sequence length="166" mass="18492">MVNVTRTDFASHQNPRRKEFQNEHLKQSGESSTVSALVSLQKPGKKDCIFCDKSHPSERCLFAKKITLTAKQKLLLEKGACFSCLKIAGRESVDGKLGEEESNSNNVTDNENNVTSADAVIVRKFTSFGRPVKAPTRLDLLNNVCYTLETLSESQGGRRMLRNEVK</sequence>
<gene>
    <name evidence="2" type="primary">AVEN_87491_1</name>
    <name evidence="2" type="ORF">NPIL_613121</name>
</gene>
<evidence type="ECO:0000256" key="1">
    <source>
        <dbReference type="SAM" id="MobiDB-lite"/>
    </source>
</evidence>
<dbReference type="Proteomes" id="UP000887013">
    <property type="component" value="Unassembled WGS sequence"/>
</dbReference>
<dbReference type="EMBL" id="BMAW01132854">
    <property type="protein sequence ID" value="GFU45723.1"/>
    <property type="molecule type" value="Genomic_DNA"/>
</dbReference>
<organism evidence="2 3">
    <name type="scientific">Nephila pilipes</name>
    <name type="common">Giant wood spider</name>
    <name type="synonym">Nephila maculata</name>
    <dbReference type="NCBI Taxonomy" id="299642"/>
    <lineage>
        <taxon>Eukaryota</taxon>
        <taxon>Metazoa</taxon>
        <taxon>Ecdysozoa</taxon>
        <taxon>Arthropoda</taxon>
        <taxon>Chelicerata</taxon>
        <taxon>Arachnida</taxon>
        <taxon>Araneae</taxon>
        <taxon>Araneomorphae</taxon>
        <taxon>Entelegynae</taxon>
        <taxon>Araneoidea</taxon>
        <taxon>Nephilidae</taxon>
        <taxon>Nephila</taxon>
    </lineage>
</organism>
<evidence type="ECO:0000313" key="3">
    <source>
        <dbReference type="Proteomes" id="UP000887013"/>
    </source>
</evidence>
<dbReference type="OrthoDB" id="6434384at2759"/>
<accession>A0A8X6UKW6</accession>
<proteinExistence type="predicted"/>
<feature type="compositionally biased region" description="Basic and acidic residues" evidence="1">
    <location>
        <begin position="16"/>
        <end position="27"/>
    </location>
</feature>
<name>A0A8X6UKW6_NEPPI</name>